<evidence type="ECO:0000313" key="3">
    <source>
        <dbReference type="Proteomes" id="UP001148786"/>
    </source>
</evidence>
<dbReference type="OrthoDB" id="3248009at2759"/>
<organism evidence="2 3">
    <name type="scientific">Agrocybe chaxingu</name>
    <dbReference type="NCBI Taxonomy" id="84603"/>
    <lineage>
        <taxon>Eukaryota</taxon>
        <taxon>Fungi</taxon>
        <taxon>Dikarya</taxon>
        <taxon>Basidiomycota</taxon>
        <taxon>Agaricomycotina</taxon>
        <taxon>Agaricomycetes</taxon>
        <taxon>Agaricomycetidae</taxon>
        <taxon>Agaricales</taxon>
        <taxon>Agaricineae</taxon>
        <taxon>Strophariaceae</taxon>
        <taxon>Agrocybe</taxon>
    </lineage>
</organism>
<keyword evidence="3" id="KW-1185">Reference proteome</keyword>
<dbReference type="EMBL" id="JANKHO010002829">
    <property type="protein sequence ID" value="KAJ3488400.1"/>
    <property type="molecule type" value="Genomic_DNA"/>
</dbReference>
<comment type="caution">
    <text evidence="2">The sequence shown here is derived from an EMBL/GenBank/DDBJ whole genome shotgun (WGS) entry which is preliminary data.</text>
</comment>
<feature type="region of interest" description="Disordered" evidence="1">
    <location>
        <begin position="1"/>
        <end position="32"/>
    </location>
</feature>
<reference evidence="2" key="1">
    <citation type="submission" date="2022-07" db="EMBL/GenBank/DDBJ databases">
        <title>Genome Sequence of Agrocybe chaxingu.</title>
        <authorList>
            <person name="Buettner E."/>
        </authorList>
    </citation>
    <scope>NUCLEOTIDE SEQUENCE</scope>
    <source>
        <strain evidence="2">MP-N11</strain>
    </source>
</reference>
<evidence type="ECO:0000313" key="2">
    <source>
        <dbReference type="EMBL" id="KAJ3488400.1"/>
    </source>
</evidence>
<sequence>MPPYNPKRKRSPSLSSSDNEGAPLLGDDMTPTSLTKIARRLEAERNAAEADADYLRLQLSNVSHVDELTHVHQSKPLAKRIHSTPSPPLPSDNPDSDGPADLTALSHDVRLVYQAGHRFSILYGPWLHHNEDLFQVELNEDYDVDERFENDENMVQGQLRDVLDLLRGKVAGQALKETWVAKTFTRGVNAQCYNSAARVRHGCASILGVSDNDLLNAPERLEKFKHLIGWVPNGRGGGSYSTVDVAILHKNYSGLFVAIIRGPEAGKQFMGGVVSNPKTETMASIHRLRHTTPGAIATVSIFARWALSGDECLQPVGARTGIKYFSDYEDYLSLLTKGLRKKKMSTVAIFREWDRLVFPDTDSSLVGCSESNRKDGLKRAMDLLDADYEEEDTGAADVIGDEGAGPSVDDSGNGGEENVA</sequence>
<dbReference type="Proteomes" id="UP001148786">
    <property type="component" value="Unassembled WGS sequence"/>
</dbReference>
<dbReference type="AlphaFoldDB" id="A0A9W8MRG3"/>
<evidence type="ECO:0000256" key="1">
    <source>
        <dbReference type="SAM" id="MobiDB-lite"/>
    </source>
</evidence>
<name>A0A9W8MRG3_9AGAR</name>
<accession>A0A9W8MRG3</accession>
<feature type="compositionally biased region" description="Basic residues" evidence="1">
    <location>
        <begin position="1"/>
        <end position="11"/>
    </location>
</feature>
<protein>
    <submittedName>
        <fullName evidence="2">Uncharacterized protein</fullName>
    </submittedName>
</protein>
<proteinExistence type="predicted"/>
<feature type="region of interest" description="Disordered" evidence="1">
    <location>
        <begin position="71"/>
        <end position="102"/>
    </location>
</feature>
<feature type="region of interest" description="Disordered" evidence="1">
    <location>
        <begin position="394"/>
        <end position="420"/>
    </location>
</feature>
<gene>
    <name evidence="2" type="ORF">NLJ89_g11619</name>
</gene>